<feature type="domain" description="CUB" evidence="3">
    <location>
        <begin position="157"/>
        <end position="212"/>
    </location>
</feature>
<organism evidence="4">
    <name type="scientific">Cuerna arida</name>
    <dbReference type="NCBI Taxonomy" id="1464854"/>
    <lineage>
        <taxon>Eukaryota</taxon>
        <taxon>Metazoa</taxon>
        <taxon>Ecdysozoa</taxon>
        <taxon>Arthropoda</taxon>
        <taxon>Hexapoda</taxon>
        <taxon>Insecta</taxon>
        <taxon>Pterygota</taxon>
        <taxon>Neoptera</taxon>
        <taxon>Paraneoptera</taxon>
        <taxon>Hemiptera</taxon>
        <taxon>Auchenorrhyncha</taxon>
        <taxon>Membracoidea</taxon>
        <taxon>Cicadellidae</taxon>
        <taxon>Cicadellinae</taxon>
        <taxon>Proconiini</taxon>
        <taxon>Cuerna</taxon>
    </lineage>
</organism>
<evidence type="ECO:0000259" key="3">
    <source>
        <dbReference type="PROSITE" id="PS01180"/>
    </source>
</evidence>
<feature type="non-terminal residue" evidence="4">
    <location>
        <position position="1"/>
    </location>
</feature>
<evidence type="ECO:0000256" key="2">
    <source>
        <dbReference type="PROSITE-ProRule" id="PRU00059"/>
    </source>
</evidence>
<comment type="caution">
    <text evidence="2">Lacks conserved residue(s) required for the propagation of feature annotation.</text>
</comment>
<evidence type="ECO:0000256" key="1">
    <source>
        <dbReference type="ARBA" id="ARBA00023157"/>
    </source>
</evidence>
<proteinExistence type="predicted"/>
<reference evidence="4" key="1">
    <citation type="submission" date="2015-11" db="EMBL/GenBank/DDBJ databases">
        <title>De novo transcriptome assembly of four potential Pierce s Disease insect vectors from Arizona vineyards.</title>
        <authorList>
            <person name="Tassone E.E."/>
        </authorList>
    </citation>
    <scope>NUCLEOTIDE SEQUENCE</scope>
</reference>
<dbReference type="PROSITE" id="PS01180">
    <property type="entry name" value="CUB"/>
    <property type="match status" value="1"/>
</dbReference>
<gene>
    <name evidence="4" type="ORF">g.6390</name>
</gene>
<name>A0A1B6GT94_9HEMI</name>
<dbReference type="AlphaFoldDB" id="A0A1B6GT94"/>
<sequence>KQDFDDCVTQDTIEIYPGGSLEGYFYQKPYPPFPLSDSFAKDGSSKQYIHTETSWVNGIPLENMNQISPPIEQYPHPNSFDTSFEYNRAQVSTNMIGNAPPRVYIPPTNKRIPVGSFPSHSPYPSYSYPGFSTALPSPSHLFWPPPPAFGTTSGHCCGQIYSDSHFLIVSPGFPRSQSSDCIYTIGRYSPLTSQLRFQFRYFWTGEDIGTGC</sequence>
<keyword evidence="1" id="KW-1015">Disulfide bond</keyword>
<feature type="non-terminal residue" evidence="4">
    <location>
        <position position="212"/>
    </location>
</feature>
<accession>A0A1B6GT94</accession>
<dbReference type="EMBL" id="GECZ01004138">
    <property type="protein sequence ID" value="JAS65631.1"/>
    <property type="molecule type" value="Transcribed_RNA"/>
</dbReference>
<protein>
    <recommendedName>
        <fullName evidence="3">CUB domain-containing protein</fullName>
    </recommendedName>
</protein>
<evidence type="ECO:0000313" key="4">
    <source>
        <dbReference type="EMBL" id="JAS65631.1"/>
    </source>
</evidence>
<dbReference type="InterPro" id="IPR000859">
    <property type="entry name" value="CUB_dom"/>
</dbReference>